<feature type="transmembrane region" description="Helical" evidence="1">
    <location>
        <begin position="143"/>
        <end position="168"/>
    </location>
</feature>
<dbReference type="EMBL" id="JALJOV010000467">
    <property type="protein sequence ID" value="KAK9863472.1"/>
    <property type="molecule type" value="Genomic_DNA"/>
</dbReference>
<comment type="caution">
    <text evidence="2">The sequence shown here is derived from an EMBL/GenBank/DDBJ whole genome shotgun (WGS) entry which is preliminary data.</text>
</comment>
<accession>A0AAW1T181</accession>
<proteinExistence type="predicted"/>
<evidence type="ECO:0000313" key="3">
    <source>
        <dbReference type="Proteomes" id="UP001485043"/>
    </source>
</evidence>
<feature type="transmembrane region" description="Helical" evidence="1">
    <location>
        <begin position="27"/>
        <end position="50"/>
    </location>
</feature>
<feature type="transmembrane region" description="Helical" evidence="1">
    <location>
        <begin position="188"/>
        <end position="208"/>
    </location>
</feature>
<evidence type="ECO:0000256" key="1">
    <source>
        <dbReference type="SAM" id="Phobius"/>
    </source>
</evidence>
<dbReference type="Proteomes" id="UP001485043">
    <property type="component" value="Unassembled WGS sequence"/>
</dbReference>
<keyword evidence="1" id="KW-1133">Transmembrane helix</keyword>
<evidence type="ECO:0000313" key="2">
    <source>
        <dbReference type="EMBL" id="KAK9863472.1"/>
    </source>
</evidence>
<keyword evidence="1" id="KW-0812">Transmembrane</keyword>
<organism evidence="2 3">
    <name type="scientific">Apatococcus fuscideae</name>
    <dbReference type="NCBI Taxonomy" id="2026836"/>
    <lineage>
        <taxon>Eukaryota</taxon>
        <taxon>Viridiplantae</taxon>
        <taxon>Chlorophyta</taxon>
        <taxon>core chlorophytes</taxon>
        <taxon>Trebouxiophyceae</taxon>
        <taxon>Chlorellales</taxon>
        <taxon>Chlorellaceae</taxon>
        <taxon>Apatococcus</taxon>
    </lineage>
</organism>
<keyword evidence="3" id="KW-1185">Reference proteome</keyword>
<sequence length="218" mass="22933">MNNSNLLGGQSGRRGSRKLSPTASQQLALALSLLAIGCAIGALFGFAAGWTRYHSDSFSWQQLHTETPVTLDIRQGWWKSTSTWGISKYAPSLFKIEGSVMRGFGAVAAGGLAISILLGLLVLLGAAAALLDVDASNKLSAPGLCRLAFIISLVLYIVVVGLYAVLALSLRHKTKDQLGVAILPRPDWAAGLGLLAAITWTLLTTVHADLGTDYSSIA</sequence>
<name>A0AAW1T181_9CHLO</name>
<protein>
    <submittedName>
        <fullName evidence="2">Uncharacterized protein</fullName>
    </submittedName>
</protein>
<dbReference type="AlphaFoldDB" id="A0AAW1T181"/>
<gene>
    <name evidence="2" type="ORF">WJX84_005802</name>
</gene>
<feature type="transmembrane region" description="Helical" evidence="1">
    <location>
        <begin position="104"/>
        <end position="131"/>
    </location>
</feature>
<reference evidence="2 3" key="1">
    <citation type="journal article" date="2024" name="Nat. Commun.">
        <title>Phylogenomics reveals the evolutionary origins of lichenization in chlorophyte algae.</title>
        <authorList>
            <person name="Puginier C."/>
            <person name="Libourel C."/>
            <person name="Otte J."/>
            <person name="Skaloud P."/>
            <person name="Haon M."/>
            <person name="Grisel S."/>
            <person name="Petersen M."/>
            <person name="Berrin J.G."/>
            <person name="Delaux P.M."/>
            <person name="Dal Grande F."/>
            <person name="Keller J."/>
        </authorList>
    </citation>
    <scope>NUCLEOTIDE SEQUENCE [LARGE SCALE GENOMIC DNA]</scope>
    <source>
        <strain evidence="2 3">SAG 2523</strain>
    </source>
</reference>
<keyword evidence="1" id="KW-0472">Membrane</keyword>